<comment type="caution">
    <text evidence="9">The sequence shown here is derived from an EMBL/GenBank/DDBJ whole genome shotgun (WGS) entry which is preliminary data.</text>
</comment>
<evidence type="ECO:0000256" key="7">
    <source>
        <dbReference type="ARBA" id="ARBA00048062"/>
    </source>
</evidence>
<evidence type="ECO:0000256" key="2">
    <source>
        <dbReference type="ARBA" id="ARBA00035880"/>
    </source>
</evidence>
<dbReference type="GO" id="GO:0047617">
    <property type="term" value="F:fatty acyl-CoA hydrolase activity"/>
    <property type="evidence" value="ECO:0007669"/>
    <property type="project" value="UniProtKB-EC"/>
</dbReference>
<dbReference type="PANTHER" id="PTHR43240">
    <property type="entry name" value="1,4-DIHYDROXY-2-NAPHTHOYL-COA THIOESTERASE 1"/>
    <property type="match status" value="1"/>
</dbReference>
<dbReference type="InterPro" id="IPR029069">
    <property type="entry name" value="HotDog_dom_sf"/>
</dbReference>
<evidence type="ECO:0000256" key="1">
    <source>
        <dbReference type="ARBA" id="ARBA00022801"/>
    </source>
</evidence>
<evidence type="ECO:0000259" key="8">
    <source>
        <dbReference type="Pfam" id="PF03061"/>
    </source>
</evidence>
<comment type="catalytic activity">
    <reaction evidence="3">
        <text>a long-chain fatty acyl-CoA + H2O = a long-chain fatty acid + CoA + H(+)</text>
        <dbReference type="Rhea" id="RHEA:67680"/>
        <dbReference type="ChEBI" id="CHEBI:15377"/>
        <dbReference type="ChEBI" id="CHEBI:15378"/>
        <dbReference type="ChEBI" id="CHEBI:57287"/>
        <dbReference type="ChEBI" id="CHEBI:57560"/>
        <dbReference type="ChEBI" id="CHEBI:83139"/>
    </reaction>
</comment>
<dbReference type="STRING" id="1193011.LEP1GSC058_1798"/>
<accession>S3W331</accession>
<dbReference type="OrthoDB" id="337200at2"/>
<dbReference type="InterPro" id="IPR006683">
    <property type="entry name" value="Thioestr_dom"/>
</dbReference>
<dbReference type="NCBIfam" id="TIGR00369">
    <property type="entry name" value="unchar_dom_1"/>
    <property type="match status" value="1"/>
</dbReference>
<dbReference type="Pfam" id="PF03061">
    <property type="entry name" value="4HBT"/>
    <property type="match status" value="1"/>
</dbReference>
<sequence>MSREFKPRGAEYKERVKQIFLEANFVRLLEIELLDIEPGLIRTSLSVQDKHKQQNNFVHAGVISTMADHSAGAAAGTLIGEQQVVLTLEFKINLLRPGIGDRLRCESNVIYQGKTIIVAESEVFAEHRKREKMIAKATVTLAIVGNRYG</sequence>
<dbReference type="SUPFAM" id="SSF54637">
    <property type="entry name" value="Thioesterase/thiol ester dehydrase-isomerase"/>
    <property type="match status" value="1"/>
</dbReference>
<name>S3W331_9LEPT</name>
<organism evidence="9 10">
    <name type="scientific">Leptospira fainei serovar Hurstbridge str. BUT 6</name>
    <dbReference type="NCBI Taxonomy" id="1193011"/>
    <lineage>
        <taxon>Bacteria</taxon>
        <taxon>Pseudomonadati</taxon>
        <taxon>Spirochaetota</taxon>
        <taxon>Spirochaetia</taxon>
        <taxon>Leptospirales</taxon>
        <taxon>Leptospiraceae</taxon>
        <taxon>Leptospira</taxon>
    </lineage>
</organism>
<feature type="domain" description="Thioesterase" evidence="8">
    <location>
        <begin position="56"/>
        <end position="129"/>
    </location>
</feature>
<evidence type="ECO:0000313" key="10">
    <source>
        <dbReference type="Proteomes" id="UP000014540"/>
    </source>
</evidence>
<keyword evidence="10" id="KW-1185">Reference proteome</keyword>
<dbReference type="EMBL" id="AKWZ02000009">
    <property type="protein sequence ID" value="EPG74677.1"/>
    <property type="molecule type" value="Genomic_DNA"/>
</dbReference>
<dbReference type="InterPro" id="IPR003736">
    <property type="entry name" value="PAAI_dom"/>
</dbReference>
<evidence type="ECO:0000256" key="5">
    <source>
        <dbReference type="ARBA" id="ARBA00038894"/>
    </source>
</evidence>
<evidence type="ECO:0000256" key="4">
    <source>
        <dbReference type="ARBA" id="ARBA00038381"/>
    </source>
</evidence>
<evidence type="ECO:0000313" key="9">
    <source>
        <dbReference type="EMBL" id="EPG74677.1"/>
    </source>
</evidence>
<reference evidence="9" key="1">
    <citation type="submission" date="2013-04" db="EMBL/GenBank/DDBJ databases">
        <authorList>
            <person name="Harkins D.M."/>
            <person name="Durkin A.S."/>
            <person name="Selengut J.D."/>
            <person name="Sanka R."/>
            <person name="DePew J."/>
            <person name="Purushe J."/>
            <person name="Ahmed A."/>
            <person name="van der Linden H."/>
            <person name="Goris M.G.A."/>
            <person name="Hartskeerl R.A."/>
            <person name="Vinetz J.M."/>
            <person name="Sutton G.G."/>
            <person name="Nelson W.C."/>
            <person name="Fouts D.E."/>
        </authorList>
    </citation>
    <scope>NUCLEOTIDE SEQUENCE [LARGE SCALE GENOMIC DNA]</scope>
    <source>
        <strain evidence="9">BUT 6</strain>
    </source>
</reference>
<comment type="catalytic activity">
    <reaction evidence="7">
        <text>a medium-chain fatty acyl-CoA + H2O = a medium-chain fatty acid + CoA + H(+)</text>
        <dbReference type="Rhea" id="RHEA:68184"/>
        <dbReference type="ChEBI" id="CHEBI:15377"/>
        <dbReference type="ChEBI" id="CHEBI:15378"/>
        <dbReference type="ChEBI" id="CHEBI:57287"/>
        <dbReference type="ChEBI" id="CHEBI:59558"/>
        <dbReference type="ChEBI" id="CHEBI:90546"/>
    </reaction>
</comment>
<gene>
    <name evidence="9" type="ORF">LEP1GSC058_1798</name>
</gene>
<comment type="similarity">
    <text evidence="4">Belongs to the YigI thioesterase family.</text>
</comment>
<dbReference type="Proteomes" id="UP000014540">
    <property type="component" value="Unassembled WGS sequence"/>
</dbReference>
<proteinExistence type="inferred from homology"/>
<evidence type="ECO:0000256" key="6">
    <source>
        <dbReference type="ARBA" id="ARBA00040062"/>
    </source>
</evidence>
<evidence type="ECO:0000256" key="3">
    <source>
        <dbReference type="ARBA" id="ARBA00036002"/>
    </source>
</evidence>
<dbReference type="EC" id="3.1.2.20" evidence="5"/>
<protein>
    <recommendedName>
        <fullName evidence="6">Medium/long-chain acyl-CoA thioesterase YigI</fullName>
        <ecNumber evidence="5">3.1.2.20</ecNumber>
    </recommendedName>
</protein>
<comment type="catalytic activity">
    <reaction evidence="2">
        <text>a fatty acyl-CoA + H2O = a fatty acid + CoA + H(+)</text>
        <dbReference type="Rhea" id="RHEA:16781"/>
        <dbReference type="ChEBI" id="CHEBI:15377"/>
        <dbReference type="ChEBI" id="CHEBI:15378"/>
        <dbReference type="ChEBI" id="CHEBI:28868"/>
        <dbReference type="ChEBI" id="CHEBI:57287"/>
        <dbReference type="ChEBI" id="CHEBI:77636"/>
        <dbReference type="EC" id="3.1.2.20"/>
    </reaction>
</comment>
<keyword evidence="1" id="KW-0378">Hydrolase</keyword>
<dbReference type="PANTHER" id="PTHR43240:SF20">
    <property type="entry name" value="MEDIUM_LONG-CHAIN ACYL-COA THIOESTERASE YIGI"/>
    <property type="match status" value="1"/>
</dbReference>
<dbReference type="AlphaFoldDB" id="S3W331"/>
<dbReference type="Gene3D" id="3.10.129.10">
    <property type="entry name" value="Hotdog Thioesterase"/>
    <property type="match status" value="1"/>
</dbReference>
<dbReference type="CDD" id="cd03443">
    <property type="entry name" value="PaaI_thioesterase"/>
    <property type="match status" value="1"/>
</dbReference>
<dbReference type="RefSeq" id="WP_016549238.1">
    <property type="nucleotide sequence ID" value="NZ_AKWZ02000009.1"/>
</dbReference>